<evidence type="ECO:0000259" key="2">
    <source>
        <dbReference type="Pfam" id="PF05627"/>
    </source>
</evidence>
<evidence type="ECO:0000313" key="4">
    <source>
        <dbReference type="Proteomes" id="UP001189624"/>
    </source>
</evidence>
<name>A0AA86V8H1_9FABA</name>
<feature type="compositionally biased region" description="Polar residues" evidence="1">
    <location>
        <begin position="166"/>
        <end position="180"/>
    </location>
</feature>
<evidence type="ECO:0000313" key="3">
    <source>
        <dbReference type="EMBL" id="CAJ1794711.1"/>
    </source>
</evidence>
<dbReference type="Proteomes" id="UP001189624">
    <property type="component" value="Chromosome 1"/>
</dbReference>
<dbReference type="PANTHER" id="PTHR33159:SF6">
    <property type="entry name" value="RPM1-INTERACTING PROTEIN 4"/>
    <property type="match status" value="1"/>
</dbReference>
<feature type="compositionally biased region" description="Basic and acidic residues" evidence="1">
    <location>
        <begin position="144"/>
        <end position="165"/>
    </location>
</feature>
<dbReference type="PANTHER" id="PTHR33159">
    <property type="entry name" value="RPM1-INTERACTING PROTEIN 4 (RIN4) FAMILY PROTEIN"/>
    <property type="match status" value="1"/>
</dbReference>
<dbReference type="Pfam" id="PF05627">
    <property type="entry name" value="AvrRpt-cleavage"/>
    <property type="match status" value="1"/>
</dbReference>
<sequence>MDFIDCWLDYGPAVGCRGLIPLKSIFPCLLPWSHTYRKKKTSLTLLPRYVWGSGVGMARVGSRKRSQHSHDAKFGTRENEENDSDTAYSDKAHKGQPCSKVTNPNELKKNSDQVSSADLPHSKPRVHSEDPSGKGAVISAYELQKSKEDDDAKRFTDSPARHDNGSNRSGTDSTHRSQGIGSAENRRRPSRQTTGSEHNIDRSPLHRQAKTPGRDSPSWEVKNSYESSHGTPGRSRLRPSNRGDETPDKGAAVPKFGEWDESNPASADGYTHIFNKVRKEKQVGAGHMPGTPNARQYAARNQPADDKAQVRLQLLVAAFAGGKNDICESVNYNMKRIDKNRVGHVLSRDTLRARL</sequence>
<dbReference type="InterPro" id="IPR008700">
    <property type="entry name" value="TypeIII_avirulence_cleave"/>
</dbReference>
<feature type="region of interest" description="Disordered" evidence="1">
    <location>
        <begin position="60"/>
        <end position="264"/>
    </location>
</feature>
<dbReference type="InterPro" id="IPR040387">
    <property type="entry name" value="RIN4/NOI4"/>
</dbReference>
<proteinExistence type="predicted"/>
<dbReference type="AlphaFoldDB" id="A0AA86V8H1"/>
<dbReference type="GO" id="GO:0005886">
    <property type="term" value="C:plasma membrane"/>
    <property type="evidence" value="ECO:0007669"/>
    <property type="project" value="TreeGrafter"/>
</dbReference>
<dbReference type="EMBL" id="OY731398">
    <property type="protein sequence ID" value="CAJ1794711.1"/>
    <property type="molecule type" value="Genomic_DNA"/>
</dbReference>
<organism evidence="3 4">
    <name type="scientific">Sphenostylis stenocarpa</name>
    <dbReference type="NCBI Taxonomy" id="92480"/>
    <lineage>
        <taxon>Eukaryota</taxon>
        <taxon>Viridiplantae</taxon>
        <taxon>Streptophyta</taxon>
        <taxon>Embryophyta</taxon>
        <taxon>Tracheophyta</taxon>
        <taxon>Spermatophyta</taxon>
        <taxon>Magnoliopsida</taxon>
        <taxon>eudicotyledons</taxon>
        <taxon>Gunneridae</taxon>
        <taxon>Pentapetalae</taxon>
        <taxon>rosids</taxon>
        <taxon>fabids</taxon>
        <taxon>Fabales</taxon>
        <taxon>Fabaceae</taxon>
        <taxon>Papilionoideae</taxon>
        <taxon>50 kb inversion clade</taxon>
        <taxon>NPAAA clade</taxon>
        <taxon>indigoferoid/millettioid clade</taxon>
        <taxon>Phaseoleae</taxon>
        <taxon>Sphenostylis</taxon>
    </lineage>
</organism>
<feature type="domain" description="RIN4 pathogenic type III effector avirulence factor Avr cleavage site" evidence="2">
    <location>
        <begin position="249"/>
        <end position="282"/>
    </location>
</feature>
<keyword evidence="4" id="KW-1185">Reference proteome</keyword>
<accession>A0AA86V8H1</accession>
<reference evidence="3" key="1">
    <citation type="submission" date="2023-10" db="EMBL/GenBank/DDBJ databases">
        <authorList>
            <person name="Domelevo Entfellner J.-B."/>
        </authorList>
    </citation>
    <scope>NUCLEOTIDE SEQUENCE</scope>
</reference>
<evidence type="ECO:0000256" key="1">
    <source>
        <dbReference type="SAM" id="MobiDB-lite"/>
    </source>
</evidence>
<dbReference type="Gramene" id="rna-AYBTSS11_LOCUS473">
    <property type="protein sequence ID" value="CAJ1794711.1"/>
    <property type="gene ID" value="gene-AYBTSS11_LOCUS473"/>
</dbReference>
<feature type="compositionally biased region" description="Basic and acidic residues" evidence="1">
    <location>
        <begin position="68"/>
        <end position="79"/>
    </location>
</feature>
<gene>
    <name evidence="3" type="ORF">AYBTSS11_LOCUS473</name>
</gene>
<protein>
    <recommendedName>
        <fullName evidence="2">RIN4 pathogenic type III effector avirulence factor Avr cleavage site domain-containing protein</fullName>
    </recommendedName>
</protein>